<keyword evidence="2" id="KW-1185">Reference proteome</keyword>
<name>A0A892ZF07_9NEIS</name>
<accession>A0A892ZF07</accession>
<protein>
    <submittedName>
        <fullName evidence="1">Uncharacterized protein</fullName>
    </submittedName>
</protein>
<reference evidence="1" key="1">
    <citation type="submission" date="2021-02" db="EMBL/GenBank/DDBJ databases">
        <title>Neisseriaceae sp. 26B isolated from the cloaca of a Common Toad-headed Turtle (Mesoclemmys nasuta).</title>
        <authorList>
            <person name="Spergser J."/>
            <person name="Busse H.-J."/>
        </authorList>
    </citation>
    <scope>NUCLEOTIDE SEQUENCE</scope>
    <source>
        <strain evidence="1">26B</strain>
    </source>
</reference>
<dbReference type="Proteomes" id="UP000653156">
    <property type="component" value="Chromosome"/>
</dbReference>
<gene>
    <name evidence="1" type="ORF">JQU52_00730</name>
</gene>
<evidence type="ECO:0000313" key="1">
    <source>
        <dbReference type="EMBL" id="QRQ82005.1"/>
    </source>
</evidence>
<dbReference type="AlphaFoldDB" id="A0A892ZF07"/>
<sequence length="150" mass="17453">MKIKKIIGRFIIALLFCFLLLCTIKNIKGEILLSRTKDGSFKEISNEIYEKVTPLGLGAENGVDVTSYFANKIYVGQKIDELSEELKKNGYTLDIRFGRNLEYPYAAVHNFYSQDFFIKTHRTILIKVDLNKDKDEVVRFKVIYFTHFPL</sequence>
<proteinExistence type="predicted"/>
<dbReference type="RefSeq" id="WP_230339302.1">
    <property type="nucleotide sequence ID" value="NZ_CP069798.1"/>
</dbReference>
<dbReference type="KEGG" id="ptes:JQU52_00730"/>
<organism evidence="1 2">
    <name type="scientific">Paralysiella testudinis</name>
    <dbReference type="NCBI Taxonomy" id="2809020"/>
    <lineage>
        <taxon>Bacteria</taxon>
        <taxon>Pseudomonadati</taxon>
        <taxon>Pseudomonadota</taxon>
        <taxon>Betaproteobacteria</taxon>
        <taxon>Neisseriales</taxon>
        <taxon>Neisseriaceae</taxon>
        <taxon>Paralysiella</taxon>
    </lineage>
</organism>
<evidence type="ECO:0000313" key="2">
    <source>
        <dbReference type="Proteomes" id="UP000653156"/>
    </source>
</evidence>
<dbReference type="EMBL" id="CP069798">
    <property type="protein sequence ID" value="QRQ82005.1"/>
    <property type="molecule type" value="Genomic_DNA"/>
</dbReference>